<gene>
    <name evidence="1" type="ORF">NITMOv2_0809</name>
</gene>
<dbReference type="Proteomes" id="UP000069205">
    <property type="component" value="Chromosome"/>
</dbReference>
<name>A0A0K2G8Q4_NITMO</name>
<sequence length="28" mass="3143">MDYLFTRLNCQGRVSGASEALLDRLLSL</sequence>
<reference evidence="1 2" key="1">
    <citation type="journal article" date="2015" name="Proc. Natl. Acad. Sci. U.S.A.">
        <title>Expanded metabolic versatility of ubiquitous nitrite-oxidizing bacteria from the genus Nitrospira.</title>
        <authorList>
            <person name="Koch H."/>
            <person name="Lucker S."/>
            <person name="Albertsen M."/>
            <person name="Kitzinger K."/>
            <person name="Herbold C."/>
            <person name="Spieck E."/>
            <person name="Nielsen P.H."/>
            <person name="Wagner M."/>
            <person name="Daims H."/>
        </authorList>
    </citation>
    <scope>NUCLEOTIDE SEQUENCE [LARGE SCALE GENOMIC DNA]</scope>
    <source>
        <strain evidence="1 2">NSP M-1</strain>
    </source>
</reference>
<evidence type="ECO:0000313" key="1">
    <source>
        <dbReference type="EMBL" id="ALA57244.1"/>
    </source>
</evidence>
<evidence type="ECO:0000313" key="2">
    <source>
        <dbReference type="Proteomes" id="UP000069205"/>
    </source>
</evidence>
<protein>
    <submittedName>
        <fullName evidence="1">Uncharacterized protein</fullName>
    </submittedName>
</protein>
<dbReference type="AlphaFoldDB" id="A0A0K2G8Q4"/>
<dbReference type="PATRIC" id="fig|42253.5.peg.794"/>
<dbReference type="KEGG" id="nmv:NITMOv2_0809"/>
<dbReference type="EMBL" id="CP011801">
    <property type="protein sequence ID" value="ALA57244.1"/>
    <property type="molecule type" value="Genomic_DNA"/>
</dbReference>
<accession>A0A0K2G8Q4</accession>
<keyword evidence="2" id="KW-1185">Reference proteome</keyword>
<proteinExistence type="predicted"/>
<organism evidence="1 2">
    <name type="scientific">Nitrospira moscoviensis</name>
    <dbReference type="NCBI Taxonomy" id="42253"/>
    <lineage>
        <taxon>Bacteria</taxon>
        <taxon>Pseudomonadati</taxon>
        <taxon>Nitrospirota</taxon>
        <taxon>Nitrospiria</taxon>
        <taxon>Nitrospirales</taxon>
        <taxon>Nitrospiraceae</taxon>
        <taxon>Nitrospira</taxon>
    </lineage>
</organism>